<dbReference type="PANTHER" id="PTHR43039">
    <property type="entry name" value="ESTERASE-RELATED"/>
    <property type="match status" value="1"/>
</dbReference>
<dbReference type="EMBL" id="WIND01000012">
    <property type="protein sequence ID" value="MSU90752.1"/>
    <property type="molecule type" value="Genomic_DNA"/>
</dbReference>
<accession>A0A6L5Z407</accession>
<evidence type="ECO:0000313" key="4">
    <source>
        <dbReference type="Proteomes" id="UP000474957"/>
    </source>
</evidence>
<dbReference type="GO" id="GO:0016787">
    <property type="term" value="F:hydrolase activity"/>
    <property type="evidence" value="ECO:0007669"/>
    <property type="project" value="UniProtKB-KW"/>
</dbReference>
<dbReference type="InterPro" id="IPR000073">
    <property type="entry name" value="AB_hydrolase_1"/>
</dbReference>
<comment type="similarity">
    <text evidence="1">Belongs to the AB hydrolase superfamily.</text>
</comment>
<dbReference type="InterPro" id="IPR029058">
    <property type="entry name" value="AB_hydrolase_fold"/>
</dbReference>
<dbReference type="Proteomes" id="UP000474957">
    <property type="component" value="Unassembled WGS sequence"/>
</dbReference>
<reference evidence="3 4" key="1">
    <citation type="submission" date="2019-10" db="EMBL/GenBank/DDBJ databases">
        <title>Cognatihalovulum marinum gen. nov. sp. nov., a new member of the family Rhodobacteraceae isolated from deep seawater of the Northwest Indian Ocean.</title>
        <authorList>
            <person name="Ruan C."/>
            <person name="Wang J."/>
            <person name="Zheng X."/>
            <person name="Song L."/>
            <person name="Zhu Y."/>
            <person name="Huang Y."/>
            <person name="Lu Z."/>
            <person name="Du W."/>
            <person name="Huang L."/>
            <person name="Dai X."/>
        </authorList>
    </citation>
    <scope>NUCLEOTIDE SEQUENCE [LARGE SCALE GENOMIC DNA]</scope>
    <source>
        <strain evidence="3 4">2CG4</strain>
    </source>
</reference>
<evidence type="ECO:0000259" key="2">
    <source>
        <dbReference type="Pfam" id="PF12697"/>
    </source>
</evidence>
<evidence type="ECO:0000256" key="1">
    <source>
        <dbReference type="ARBA" id="ARBA00008645"/>
    </source>
</evidence>
<evidence type="ECO:0000313" key="3">
    <source>
        <dbReference type="EMBL" id="MSU90752.1"/>
    </source>
</evidence>
<sequence length="266" mass="28954">MTILDRNCVVDSGPEGKPPLVFVHGYGCDQTMWRRVTPSFERVVTYDLTGMGRSDLSAYDFRKYAELQAHADDLLQIIGALELSDVTLVGHSIGASIAVLAANRAPDRIARTVLVSPTPSFLDHPERGYRGGFSRKDLEGLIDLLQENHLGWSAQMAPTVAGQPADGSAAVELTQSFCRTDPEIAAHFGRVTFFADCIDDMAGAARPALILHCDDDALVPMQVAEWMQRHVPGATLKVLRATGHCPHMTVPDDVVAAMQEYLRQAA</sequence>
<dbReference type="AlphaFoldDB" id="A0A6L5Z407"/>
<feature type="domain" description="AB hydrolase-1" evidence="2">
    <location>
        <begin position="20"/>
        <end position="257"/>
    </location>
</feature>
<organism evidence="3 4">
    <name type="scientific">Halovulum marinum</name>
    <dbReference type="NCBI Taxonomy" id="2662447"/>
    <lineage>
        <taxon>Bacteria</taxon>
        <taxon>Pseudomonadati</taxon>
        <taxon>Pseudomonadota</taxon>
        <taxon>Alphaproteobacteria</taxon>
        <taxon>Rhodobacterales</taxon>
        <taxon>Paracoccaceae</taxon>
        <taxon>Halovulum</taxon>
    </lineage>
</organism>
<comment type="caution">
    <text evidence="3">The sequence shown here is derived from an EMBL/GenBank/DDBJ whole genome shotgun (WGS) entry which is preliminary data.</text>
</comment>
<dbReference type="Gene3D" id="3.40.50.1820">
    <property type="entry name" value="alpha/beta hydrolase"/>
    <property type="match status" value="1"/>
</dbReference>
<gene>
    <name evidence="3" type="ORF">GE300_14205</name>
</gene>
<name>A0A6L5Z407_9RHOB</name>
<protein>
    <submittedName>
        <fullName evidence="3">Alpha/beta fold hydrolase</fullName>
    </submittedName>
</protein>
<keyword evidence="3" id="KW-0378">Hydrolase</keyword>
<dbReference type="Pfam" id="PF12697">
    <property type="entry name" value="Abhydrolase_6"/>
    <property type="match status" value="1"/>
</dbReference>
<proteinExistence type="inferred from homology"/>
<dbReference type="SUPFAM" id="SSF53474">
    <property type="entry name" value="alpha/beta-Hydrolases"/>
    <property type="match status" value="1"/>
</dbReference>
<keyword evidence="4" id="KW-1185">Reference proteome</keyword>
<dbReference type="PRINTS" id="PR00111">
    <property type="entry name" value="ABHYDROLASE"/>
</dbReference>